<dbReference type="EMBL" id="KN817525">
    <property type="protein sequence ID" value="KJA27067.1"/>
    <property type="molecule type" value="Genomic_DNA"/>
</dbReference>
<protein>
    <submittedName>
        <fullName evidence="2">Uncharacterized protein</fullName>
    </submittedName>
</protein>
<name>A0A0D2LHG0_HYPSF</name>
<organism evidence="2 3">
    <name type="scientific">Hypholoma sublateritium (strain FD-334 SS-4)</name>
    <dbReference type="NCBI Taxonomy" id="945553"/>
    <lineage>
        <taxon>Eukaryota</taxon>
        <taxon>Fungi</taxon>
        <taxon>Dikarya</taxon>
        <taxon>Basidiomycota</taxon>
        <taxon>Agaricomycotina</taxon>
        <taxon>Agaricomycetes</taxon>
        <taxon>Agaricomycetidae</taxon>
        <taxon>Agaricales</taxon>
        <taxon>Agaricineae</taxon>
        <taxon>Strophariaceae</taxon>
        <taxon>Hypholoma</taxon>
    </lineage>
</organism>
<keyword evidence="3" id="KW-1185">Reference proteome</keyword>
<evidence type="ECO:0000313" key="2">
    <source>
        <dbReference type="EMBL" id="KJA27067.1"/>
    </source>
</evidence>
<sequence length="167" mass="18816">MASLPSTRRSTSRFSSRYSSRAQREYGEAAMRHGRLKKRHGWLVRGTTTDVRVEHQGCAPTCSRGAPALQRTRSQRLARSISFRFCCIWGFSQSARLQLSDIPPRTEPPGPMCISGDMPYVLHAPRLQRAYVHTRSGADMGVRMNMHPPLLPGMRGCCRRRAAYPDA</sequence>
<proteinExistence type="predicted"/>
<dbReference type="AlphaFoldDB" id="A0A0D2LHG0"/>
<reference evidence="3" key="1">
    <citation type="submission" date="2014-04" db="EMBL/GenBank/DDBJ databases">
        <title>Evolutionary Origins and Diversification of the Mycorrhizal Mutualists.</title>
        <authorList>
            <consortium name="DOE Joint Genome Institute"/>
            <consortium name="Mycorrhizal Genomics Consortium"/>
            <person name="Kohler A."/>
            <person name="Kuo A."/>
            <person name="Nagy L.G."/>
            <person name="Floudas D."/>
            <person name="Copeland A."/>
            <person name="Barry K.W."/>
            <person name="Cichocki N."/>
            <person name="Veneault-Fourrey C."/>
            <person name="LaButti K."/>
            <person name="Lindquist E.A."/>
            <person name="Lipzen A."/>
            <person name="Lundell T."/>
            <person name="Morin E."/>
            <person name="Murat C."/>
            <person name="Riley R."/>
            <person name="Ohm R."/>
            <person name="Sun H."/>
            <person name="Tunlid A."/>
            <person name="Henrissat B."/>
            <person name="Grigoriev I.V."/>
            <person name="Hibbett D.S."/>
            <person name="Martin F."/>
        </authorList>
    </citation>
    <scope>NUCLEOTIDE SEQUENCE [LARGE SCALE GENOMIC DNA]</scope>
    <source>
        <strain evidence="3">FD-334 SS-4</strain>
    </source>
</reference>
<feature type="region of interest" description="Disordered" evidence="1">
    <location>
        <begin position="1"/>
        <end position="21"/>
    </location>
</feature>
<accession>A0A0D2LHG0</accession>
<evidence type="ECO:0000313" key="3">
    <source>
        <dbReference type="Proteomes" id="UP000054270"/>
    </source>
</evidence>
<dbReference type="Proteomes" id="UP000054270">
    <property type="component" value="Unassembled WGS sequence"/>
</dbReference>
<gene>
    <name evidence="2" type="ORF">HYPSUDRAFT_198367</name>
</gene>
<evidence type="ECO:0000256" key="1">
    <source>
        <dbReference type="SAM" id="MobiDB-lite"/>
    </source>
</evidence>